<accession>S6ACR3</accession>
<keyword evidence="6" id="KW-1133">Transmembrane helix</keyword>
<dbReference type="GO" id="GO:0009055">
    <property type="term" value="F:electron transfer activity"/>
    <property type="evidence" value="ECO:0007669"/>
    <property type="project" value="InterPro"/>
</dbReference>
<keyword evidence="2 6" id="KW-0597">Phosphoprotein</keyword>
<dbReference type="RefSeq" id="WP_009204978.1">
    <property type="nucleotide sequence ID" value="NC_022357.1"/>
</dbReference>
<dbReference type="NCBIfam" id="NF002519">
    <property type="entry name" value="PRK01908.1"/>
    <property type="match status" value="1"/>
</dbReference>
<evidence type="ECO:0000256" key="1">
    <source>
        <dbReference type="ARBA" id="ARBA00022448"/>
    </source>
</evidence>
<dbReference type="GO" id="GO:0010181">
    <property type="term" value="F:FMN binding"/>
    <property type="evidence" value="ECO:0007669"/>
    <property type="project" value="InterPro"/>
</dbReference>
<dbReference type="GO" id="GO:0022900">
    <property type="term" value="P:electron transport chain"/>
    <property type="evidence" value="ECO:0007669"/>
    <property type="project" value="UniProtKB-UniRule"/>
</dbReference>
<evidence type="ECO:0000256" key="5">
    <source>
        <dbReference type="ARBA" id="ARBA00022982"/>
    </source>
</evidence>
<comment type="subunit">
    <text evidence="6">The complex is composed of six subunits: RnfA, RnfB, RnfC, RnfD, RnfE and RnfG.</text>
</comment>
<evidence type="ECO:0000256" key="2">
    <source>
        <dbReference type="ARBA" id="ARBA00022553"/>
    </source>
</evidence>
<keyword evidence="6" id="KW-0472">Membrane</keyword>
<evidence type="ECO:0000313" key="9">
    <source>
        <dbReference type="Proteomes" id="UP000015559"/>
    </source>
</evidence>
<evidence type="ECO:0000259" key="7">
    <source>
        <dbReference type="SMART" id="SM00900"/>
    </source>
</evidence>
<dbReference type="eggNOG" id="COG4659">
    <property type="taxonomic scope" value="Bacteria"/>
</dbReference>
<dbReference type="EC" id="7.-.-.-" evidence="6"/>
<keyword evidence="9" id="KW-1185">Reference proteome</keyword>
<name>S6ACR3_SULDS</name>
<reference evidence="8 9" key="1">
    <citation type="journal article" date="2012" name="Appl. Environ. Microbiol.">
        <title>Draft genome sequence of a psychrotolerant sulfur-oxidizing bacterium, Sulfuricella denitrificans skB26, and proteomic insights into cold adaptation.</title>
        <authorList>
            <person name="Watanabe T."/>
            <person name="Kojima H."/>
            <person name="Fukui M."/>
        </authorList>
    </citation>
    <scope>NUCLEOTIDE SEQUENCE [LARGE SCALE GENOMIC DNA]</scope>
    <source>
        <strain evidence="9">skB26</strain>
    </source>
</reference>
<comment type="cofactor">
    <cofactor evidence="6">
        <name>FMN</name>
        <dbReference type="ChEBI" id="CHEBI:58210"/>
    </cofactor>
</comment>
<dbReference type="HOGENOM" id="CLU_077882_1_0_4"/>
<dbReference type="InterPro" id="IPR007329">
    <property type="entry name" value="FMN-bd"/>
</dbReference>
<keyword evidence="6" id="KW-0997">Cell inner membrane</keyword>
<dbReference type="PANTHER" id="PTHR36118:SF1">
    <property type="entry name" value="ION-TRANSLOCATING OXIDOREDUCTASE COMPLEX SUBUNIT G"/>
    <property type="match status" value="1"/>
</dbReference>
<dbReference type="KEGG" id="sdr:SCD_n01972"/>
<dbReference type="NCBIfam" id="TIGR01947">
    <property type="entry name" value="rnfG"/>
    <property type="match status" value="1"/>
</dbReference>
<evidence type="ECO:0000256" key="6">
    <source>
        <dbReference type="HAMAP-Rule" id="MF_00479"/>
    </source>
</evidence>
<keyword evidence="6" id="KW-0812">Transmembrane</keyword>
<dbReference type="PANTHER" id="PTHR36118">
    <property type="entry name" value="ION-TRANSLOCATING OXIDOREDUCTASE COMPLEX SUBUNIT G"/>
    <property type="match status" value="1"/>
</dbReference>
<feature type="domain" description="FMN-binding" evidence="7">
    <location>
        <begin position="97"/>
        <end position="189"/>
    </location>
</feature>
<dbReference type="STRING" id="1163617.SCD_n01972"/>
<dbReference type="GO" id="GO:0005886">
    <property type="term" value="C:plasma membrane"/>
    <property type="evidence" value="ECO:0007669"/>
    <property type="project" value="UniProtKB-SubCell"/>
</dbReference>
<keyword evidence="1 6" id="KW-0813">Transport</keyword>
<dbReference type="OrthoDB" id="9784165at2"/>
<keyword evidence="3 6" id="KW-0285">Flavoprotein</keyword>
<gene>
    <name evidence="6" type="primary">rnfG</name>
    <name evidence="8" type="ORF">SCD_n01972</name>
</gene>
<evidence type="ECO:0000256" key="3">
    <source>
        <dbReference type="ARBA" id="ARBA00022630"/>
    </source>
</evidence>
<keyword evidence="6" id="KW-1278">Translocase</keyword>
<dbReference type="HAMAP" id="MF_00479">
    <property type="entry name" value="RsxG_RnfG"/>
    <property type="match status" value="1"/>
</dbReference>
<dbReference type="EMBL" id="AP013066">
    <property type="protein sequence ID" value="BAN35783.1"/>
    <property type="molecule type" value="Genomic_DNA"/>
</dbReference>
<comment type="subcellular location">
    <subcellularLocation>
        <location evidence="6">Cell inner membrane</location>
        <topology evidence="6">Single-pass membrane protein</topology>
    </subcellularLocation>
</comment>
<dbReference type="Proteomes" id="UP000015559">
    <property type="component" value="Chromosome"/>
</dbReference>
<dbReference type="AlphaFoldDB" id="S6ACR3"/>
<protein>
    <recommendedName>
        <fullName evidence="6">Ion-translocating oxidoreductase complex subunit G</fullName>
        <ecNumber evidence="6">7.-.-.-</ecNumber>
    </recommendedName>
    <alternativeName>
        <fullName evidence="6">Rnf electron transport complex subunit G</fullName>
    </alternativeName>
</protein>
<sequence>MKAQRMLRHGVILGAFCLGFGVVLAISDSITVDDIAARALEDRLNSLSEVIPAGIHDNNLVADAITMKNERDKEITVYRATKEGKVTGIAYEIFGSGYAGQMKLMMGLDTQGKILGVRVLAHKETAGLGDKMEVKKSDWILRFTDLSLGNPPPDKWKVKKDGGQFDQFTGATITPRGVIDAIRRGLELFAAHKEQMMDIATSKAAMKEAH</sequence>
<dbReference type="SMART" id="SM00900">
    <property type="entry name" value="FMN_bind"/>
    <property type="match status" value="1"/>
</dbReference>
<evidence type="ECO:0000313" key="8">
    <source>
        <dbReference type="EMBL" id="BAN35783.1"/>
    </source>
</evidence>
<keyword evidence="6" id="KW-1003">Cell membrane</keyword>
<proteinExistence type="inferred from homology"/>
<dbReference type="Pfam" id="PF04205">
    <property type="entry name" value="FMN_bind"/>
    <property type="match status" value="1"/>
</dbReference>
<evidence type="ECO:0000256" key="4">
    <source>
        <dbReference type="ARBA" id="ARBA00022643"/>
    </source>
</evidence>
<dbReference type="InterPro" id="IPR010209">
    <property type="entry name" value="Ion_transpt_RnfG/RsxG"/>
</dbReference>
<feature type="modified residue" description="FMN phosphoryl threonine" evidence="6">
    <location>
        <position position="172"/>
    </location>
</feature>
<dbReference type="PIRSF" id="PIRSF006091">
    <property type="entry name" value="E_trnsport_RnfG"/>
    <property type="match status" value="1"/>
</dbReference>
<comment type="function">
    <text evidence="6">Part of a membrane-bound complex that couples electron transfer with translocation of ions across the membrane.</text>
</comment>
<keyword evidence="5 6" id="KW-0249">Electron transport</keyword>
<keyword evidence="4 6" id="KW-0288">FMN</keyword>
<organism evidence="8 9">
    <name type="scientific">Sulfuricella denitrificans (strain DSM 22764 / NBRC 105220 / skB26)</name>
    <dbReference type="NCBI Taxonomy" id="1163617"/>
    <lineage>
        <taxon>Bacteria</taxon>
        <taxon>Pseudomonadati</taxon>
        <taxon>Pseudomonadota</taxon>
        <taxon>Betaproteobacteria</taxon>
        <taxon>Nitrosomonadales</taxon>
        <taxon>Sulfuricellaceae</taxon>
        <taxon>Sulfuricella</taxon>
    </lineage>
</organism>
<comment type="similarity">
    <text evidence="6">Belongs to the RnfG family.</text>
</comment>